<organism evidence="1 2">
    <name type="scientific">Acanthoscelides obtectus</name>
    <name type="common">Bean weevil</name>
    <name type="synonym">Bruchus obtectus</name>
    <dbReference type="NCBI Taxonomy" id="200917"/>
    <lineage>
        <taxon>Eukaryota</taxon>
        <taxon>Metazoa</taxon>
        <taxon>Ecdysozoa</taxon>
        <taxon>Arthropoda</taxon>
        <taxon>Hexapoda</taxon>
        <taxon>Insecta</taxon>
        <taxon>Pterygota</taxon>
        <taxon>Neoptera</taxon>
        <taxon>Endopterygota</taxon>
        <taxon>Coleoptera</taxon>
        <taxon>Polyphaga</taxon>
        <taxon>Cucujiformia</taxon>
        <taxon>Chrysomeloidea</taxon>
        <taxon>Chrysomelidae</taxon>
        <taxon>Bruchinae</taxon>
        <taxon>Bruchini</taxon>
        <taxon>Acanthoscelides</taxon>
    </lineage>
</organism>
<proteinExistence type="predicted"/>
<dbReference type="Proteomes" id="UP001152888">
    <property type="component" value="Unassembled WGS sequence"/>
</dbReference>
<keyword evidence="2" id="KW-1185">Reference proteome</keyword>
<dbReference type="AlphaFoldDB" id="A0A9P0M0T9"/>
<name>A0A9P0M0T9_ACAOB</name>
<protein>
    <submittedName>
        <fullName evidence="1">Uncharacterized protein</fullName>
    </submittedName>
</protein>
<dbReference type="EMBL" id="CAKOFQ010007687">
    <property type="protein sequence ID" value="CAH2006443.1"/>
    <property type="molecule type" value="Genomic_DNA"/>
</dbReference>
<comment type="caution">
    <text evidence="1">The sequence shown here is derived from an EMBL/GenBank/DDBJ whole genome shotgun (WGS) entry which is preliminary data.</text>
</comment>
<sequence>MLHAHVSLARVRVAFPLSPVPSYSPTAFEVVEV</sequence>
<evidence type="ECO:0000313" key="2">
    <source>
        <dbReference type="Proteomes" id="UP001152888"/>
    </source>
</evidence>
<reference evidence="1" key="1">
    <citation type="submission" date="2022-03" db="EMBL/GenBank/DDBJ databases">
        <authorList>
            <person name="Sayadi A."/>
        </authorList>
    </citation>
    <scope>NUCLEOTIDE SEQUENCE</scope>
</reference>
<evidence type="ECO:0000313" key="1">
    <source>
        <dbReference type="EMBL" id="CAH2006443.1"/>
    </source>
</evidence>
<accession>A0A9P0M0T9</accession>
<gene>
    <name evidence="1" type="ORF">ACAOBT_LOCUS29092</name>
</gene>